<dbReference type="AlphaFoldDB" id="A0A644ZXW8"/>
<protein>
    <submittedName>
        <fullName evidence="1">Uncharacterized protein</fullName>
    </submittedName>
</protein>
<name>A0A644ZXW8_9ZZZZ</name>
<gene>
    <name evidence="1" type="ORF">SDC9_91463</name>
</gene>
<sequence length="164" mass="18810">MRSRYYREYSSKVNIDFTNIFCIIICPKTFVFLSEIFFKNFIGGKYSVLGTHFRSQICQYHAIGYGQRFYSFAMILDRHVIGAGASYHTYDPECKIFCINALVQFSAEGNFHRIRYTEPCFTGFPQSGRFSTIDSGSKRIESAGSTCMAVAPYNDHFRAGMQSH</sequence>
<evidence type="ECO:0000313" key="1">
    <source>
        <dbReference type="EMBL" id="MPM44781.1"/>
    </source>
</evidence>
<reference evidence="1" key="1">
    <citation type="submission" date="2019-08" db="EMBL/GenBank/DDBJ databases">
        <authorList>
            <person name="Kucharzyk K."/>
            <person name="Murdoch R.W."/>
            <person name="Higgins S."/>
            <person name="Loffler F."/>
        </authorList>
    </citation>
    <scope>NUCLEOTIDE SEQUENCE</scope>
</reference>
<organism evidence="1">
    <name type="scientific">bioreactor metagenome</name>
    <dbReference type="NCBI Taxonomy" id="1076179"/>
    <lineage>
        <taxon>unclassified sequences</taxon>
        <taxon>metagenomes</taxon>
        <taxon>ecological metagenomes</taxon>
    </lineage>
</organism>
<dbReference type="EMBL" id="VSSQ01010613">
    <property type="protein sequence ID" value="MPM44781.1"/>
    <property type="molecule type" value="Genomic_DNA"/>
</dbReference>
<comment type="caution">
    <text evidence="1">The sequence shown here is derived from an EMBL/GenBank/DDBJ whole genome shotgun (WGS) entry which is preliminary data.</text>
</comment>
<proteinExistence type="predicted"/>
<accession>A0A644ZXW8</accession>